<gene>
    <name evidence="1" type="ORF">IAC47_01930</name>
</gene>
<dbReference type="AlphaFoldDB" id="A0A9D1RFN6"/>
<dbReference type="EMBL" id="DXGG01000068">
    <property type="protein sequence ID" value="HIW87019.1"/>
    <property type="molecule type" value="Genomic_DNA"/>
</dbReference>
<name>A0A9D1RFN6_9BACT</name>
<evidence type="ECO:0000313" key="2">
    <source>
        <dbReference type="Proteomes" id="UP000824267"/>
    </source>
</evidence>
<sequence length="547" mass="63854">MISKEQAEAIVAKLAQRNQSTGNFDSHEFIDLFRAMYEHEYISMLMENDTPTSNNTAFQSTNSQIAKFLSENSAKLKIKKTNTSSSMNDHGNITSNAKWTFLSKTMSVILLFIFGLSTVFSQDFKSKDQFDVPLSKSLFFTMYIPDTAYIKKDMLLLQDFINEGYSKKNPLYKHLENLYKDYSRELYGFKINMVSKTDIHRAADLCISAMHEIINKTKGGLEFTSDEVKENMNLGYRYNYNSKYFFNRDSLVMPFYTMRITNSDYISYKFPLIDFIRKEPLSWNIYSKETVEIYEMDKENMVEGFEWIKLGEGDRYIKNECNCNFVKKTYPVETSYYVCAQHPEYAINRSKINNGYVWSLYNLQGELMRIHTFYDDMKDEIKQAQNISYWEDYKSNRYNIASEPLLTKQYVEMILSGKMDSVEAEYIGTMLGMALVGAVATELSSYNPGEATKIRNKASEGALKTSNDLIKNIDKEKMKRARKYVEQLEADHRTDFYKGRCIRIDDTSFYYSLVNEQGKASCIFKVKYIQDGPFRVKKNISLIEKRM</sequence>
<evidence type="ECO:0000313" key="1">
    <source>
        <dbReference type="EMBL" id="HIW87019.1"/>
    </source>
</evidence>
<organism evidence="1 2">
    <name type="scientific">Candidatus Onthomorpha intestinigallinarum</name>
    <dbReference type="NCBI Taxonomy" id="2840880"/>
    <lineage>
        <taxon>Bacteria</taxon>
        <taxon>Pseudomonadati</taxon>
        <taxon>Bacteroidota</taxon>
        <taxon>Bacteroidia</taxon>
        <taxon>Bacteroidales</taxon>
        <taxon>Candidatus Onthomorpha</taxon>
    </lineage>
</organism>
<reference evidence="1" key="1">
    <citation type="journal article" date="2021" name="PeerJ">
        <title>Extensive microbial diversity within the chicken gut microbiome revealed by metagenomics and culture.</title>
        <authorList>
            <person name="Gilroy R."/>
            <person name="Ravi A."/>
            <person name="Getino M."/>
            <person name="Pursley I."/>
            <person name="Horton D.L."/>
            <person name="Alikhan N.F."/>
            <person name="Baker D."/>
            <person name="Gharbi K."/>
            <person name="Hall N."/>
            <person name="Watson M."/>
            <person name="Adriaenssens E.M."/>
            <person name="Foster-Nyarko E."/>
            <person name="Jarju S."/>
            <person name="Secka A."/>
            <person name="Antonio M."/>
            <person name="Oren A."/>
            <person name="Chaudhuri R.R."/>
            <person name="La Ragione R."/>
            <person name="Hildebrand F."/>
            <person name="Pallen M.J."/>
        </authorList>
    </citation>
    <scope>NUCLEOTIDE SEQUENCE</scope>
    <source>
        <strain evidence="1">Gambia16-930</strain>
    </source>
</reference>
<proteinExistence type="predicted"/>
<protein>
    <submittedName>
        <fullName evidence="1">Uncharacterized protein</fullName>
    </submittedName>
</protein>
<accession>A0A9D1RFN6</accession>
<dbReference type="Proteomes" id="UP000824267">
    <property type="component" value="Unassembled WGS sequence"/>
</dbReference>
<comment type="caution">
    <text evidence="1">The sequence shown here is derived from an EMBL/GenBank/DDBJ whole genome shotgun (WGS) entry which is preliminary data.</text>
</comment>
<reference evidence="1" key="2">
    <citation type="submission" date="2021-04" db="EMBL/GenBank/DDBJ databases">
        <authorList>
            <person name="Gilroy R."/>
        </authorList>
    </citation>
    <scope>NUCLEOTIDE SEQUENCE</scope>
    <source>
        <strain evidence="1">Gambia16-930</strain>
    </source>
</reference>